<name>A0A291JGK3_9STAP</name>
<evidence type="ECO:0000256" key="2">
    <source>
        <dbReference type="ARBA" id="ARBA00022692"/>
    </source>
</evidence>
<evidence type="ECO:0000256" key="1">
    <source>
        <dbReference type="ARBA" id="ARBA00004141"/>
    </source>
</evidence>
<dbReference type="Pfam" id="PF12698">
    <property type="entry name" value="ABC2_membrane_3"/>
    <property type="match status" value="2"/>
</dbReference>
<evidence type="ECO:0000313" key="12">
    <source>
        <dbReference type="Proteomes" id="UP000664081"/>
    </source>
</evidence>
<dbReference type="GeneID" id="66775550"/>
<feature type="transmembrane region" description="Helical" evidence="7">
    <location>
        <begin position="910"/>
        <end position="927"/>
    </location>
</feature>
<keyword evidence="12" id="KW-1185">Reference proteome</keyword>
<dbReference type="Proteomes" id="UP000254412">
    <property type="component" value="Unassembled WGS sequence"/>
</dbReference>
<keyword evidence="2 7" id="KW-0812">Transmembrane</keyword>
<gene>
    <name evidence="9" type="ORF">J3T88_10355</name>
    <name evidence="10" type="ORF">NCTC13834_00131</name>
</gene>
<comment type="subcellular location">
    <subcellularLocation>
        <location evidence="1">Membrane</location>
        <topology evidence="1">Multi-pass membrane protein</topology>
    </subcellularLocation>
</comment>
<dbReference type="InterPro" id="IPR051328">
    <property type="entry name" value="T7SS_ABC-Transporter"/>
</dbReference>
<evidence type="ECO:0000256" key="4">
    <source>
        <dbReference type="ARBA" id="ARBA00023136"/>
    </source>
</evidence>
<dbReference type="InterPro" id="IPR017501">
    <property type="entry name" value="Phage_infect_YhgE_C"/>
</dbReference>
<evidence type="ECO:0000259" key="8">
    <source>
        <dbReference type="Pfam" id="PF12698"/>
    </source>
</evidence>
<feature type="coiled-coil region" evidence="5">
    <location>
        <begin position="467"/>
        <end position="504"/>
    </location>
</feature>
<evidence type="ECO:0000256" key="7">
    <source>
        <dbReference type="SAM" id="Phobius"/>
    </source>
</evidence>
<reference evidence="9 12" key="2">
    <citation type="submission" date="2021-03" db="EMBL/GenBank/DDBJ databases">
        <title>Staphylococci and Mammaliicocci in bats.</title>
        <authorList>
            <person name="Fountain K."/>
        </authorList>
    </citation>
    <scope>NUCLEOTIDE SEQUENCE [LARGE SCALE GENOMIC DNA]</scope>
    <source>
        <strain evidence="9 12">18_1_E_SW</strain>
    </source>
</reference>
<protein>
    <submittedName>
        <fullName evidence="10">Phage infection protein</fullName>
    </submittedName>
    <submittedName>
        <fullName evidence="9">YhgE/Pip domain-containing protein</fullName>
    </submittedName>
</protein>
<dbReference type="KEGG" id="snl:BJD96_00530"/>
<feature type="transmembrane region" description="Helical" evidence="7">
    <location>
        <begin position="852"/>
        <end position="873"/>
    </location>
</feature>
<feature type="transmembrane region" description="Helical" evidence="7">
    <location>
        <begin position="752"/>
        <end position="772"/>
    </location>
</feature>
<dbReference type="NCBIfam" id="TIGR03061">
    <property type="entry name" value="pip_yhgE_Nterm"/>
    <property type="match status" value="1"/>
</dbReference>
<feature type="region of interest" description="Disordered" evidence="6">
    <location>
        <begin position="370"/>
        <end position="395"/>
    </location>
</feature>
<dbReference type="EMBL" id="JAFNLT010000009">
    <property type="protein sequence ID" value="MBO1227700.1"/>
    <property type="molecule type" value="Genomic_DNA"/>
</dbReference>
<dbReference type="PANTHER" id="PTHR43077">
    <property type="entry name" value="TRANSPORT PERMEASE YVFS-RELATED"/>
    <property type="match status" value="1"/>
</dbReference>
<dbReference type="Gene3D" id="3.40.1710.10">
    <property type="entry name" value="abc type-2 transporter like domain"/>
    <property type="match status" value="1"/>
</dbReference>
<accession>A0A291JGK3</accession>
<dbReference type="InterPro" id="IPR013525">
    <property type="entry name" value="ABC2_TM"/>
</dbReference>
<keyword evidence="5" id="KW-0175">Coiled coil</keyword>
<evidence type="ECO:0000256" key="3">
    <source>
        <dbReference type="ARBA" id="ARBA00022989"/>
    </source>
</evidence>
<evidence type="ECO:0000256" key="6">
    <source>
        <dbReference type="SAM" id="MobiDB-lite"/>
    </source>
</evidence>
<evidence type="ECO:0000313" key="10">
    <source>
        <dbReference type="EMBL" id="SUM53848.1"/>
    </source>
</evidence>
<proteinExistence type="predicted"/>
<evidence type="ECO:0000256" key="5">
    <source>
        <dbReference type="SAM" id="Coils"/>
    </source>
</evidence>
<dbReference type="InterPro" id="IPR017500">
    <property type="entry name" value="Phage_infect_YhgE_N"/>
</dbReference>
<dbReference type="AlphaFoldDB" id="A0A291JGK3"/>
<dbReference type="RefSeq" id="WP_096808087.1">
    <property type="nucleotide sequence ID" value="NZ_BMCF01000007.1"/>
</dbReference>
<feature type="domain" description="ABC-2 type transporter transmembrane" evidence="8">
    <location>
        <begin position="612"/>
        <end position="925"/>
    </location>
</feature>
<feature type="transmembrane region" description="Helical" evidence="7">
    <location>
        <begin position="820"/>
        <end position="840"/>
    </location>
</feature>
<feature type="transmembrane region" description="Helical" evidence="7">
    <location>
        <begin position="793"/>
        <end position="814"/>
    </location>
</feature>
<evidence type="ECO:0000313" key="9">
    <source>
        <dbReference type="EMBL" id="MBO1227700.1"/>
    </source>
</evidence>
<keyword evidence="3 7" id="KW-1133">Transmembrane helix</keyword>
<evidence type="ECO:0000313" key="11">
    <source>
        <dbReference type="Proteomes" id="UP000254412"/>
    </source>
</evidence>
<dbReference type="EMBL" id="UHDS01000001">
    <property type="protein sequence ID" value="SUM53848.1"/>
    <property type="molecule type" value="Genomic_DNA"/>
</dbReference>
<keyword evidence="4 7" id="KW-0472">Membrane</keyword>
<sequence length="949" mass="105007">MKNAIKLFFMDLKKIAKTPGVLVILGGLALLPSFYAWFNLEATWDPYGNTKNIKVAVVNEDKGDTVKDKKVNVGNQITDTLKKDDNFDWQFVSRKKADHDLKMGEYYAAIYIPDKFTHQITGTLRKDPQQADVEYKVNQKLNAIAPKMTDAGTSAIVQKANEQFNETVTQALLDEANRLGVKLEEEIPTINKIEDAVSKANEAMPKINDFADTLIYLDENQDQIDDYADRFRELGDYKGEVIDAADKLNQVNAAIPALNERAKLILALNDYMPNIENALNVASNDVPEAFPKINRGVDIASAGVDAGLQGLNDAQGYLPAIQQRVESYQEVVDNAQDANQNVNNRLQNNMQTEQQSTTVSDRYSNIKTSQISNNQSDNNENDQNETTVSSKDVSAMTSSLSESLLSLSNYTDKQAESSQEDIEALKNVTYGILSTDKPKDFQKTLDHIKSRLEVTSKSNQQFIDILSELEERENVDLSDEIQTLESANNRINNLIKNQNQLSDALSNGSSGKAEAVELLKDLPRVNSSLDDLRHYIKTELNQRLLNISNDIMSVLNEGDTRLSTVQSKLNTIDQVINSGESILTAGKDRIETIQSALPVIEQSYMDAMEIAQNAYPQFEQSVANAASFIENDLPGLEQQLSDTTATVNNTIPTLFNRYDQLVDILDANQPRAKEGLHNLADFARNQLPDVEKDLAKANDLFDEIEDDDAVDKMVDLLKNDLKKQANVIANPIDIDQKDIFPVKDYGSASTPFYTALAIWVGALLMVSLLTTDNKHQSLAPYLSTRAIYLGKSGLFYLLGIIQALIVSIGDIVILKAQVESIGWFIGISVFSSIVFVSIVYTLVSLLGNPGKAIAIIFLVLQIAGGGGTFPIQVTPEFFQAIHPYLPFSYAIDALREAVGGPVPKILTEKLTVLSLFGIGFLLIGVIFKPITDPLMRKATEKAEKSDVME</sequence>
<feature type="domain" description="ABC-2 type transporter transmembrane" evidence="8">
    <location>
        <begin position="24"/>
        <end position="166"/>
    </location>
</feature>
<dbReference type="PANTHER" id="PTHR43077:SF10">
    <property type="entry name" value="TRANSPORT PERMEASE PROTEIN"/>
    <property type="match status" value="1"/>
</dbReference>
<dbReference type="GO" id="GO:0016020">
    <property type="term" value="C:membrane"/>
    <property type="evidence" value="ECO:0007669"/>
    <property type="project" value="UniProtKB-SubCell"/>
</dbReference>
<feature type="coiled-coil region" evidence="5">
    <location>
        <begin position="680"/>
        <end position="707"/>
    </location>
</feature>
<feature type="coiled-coil region" evidence="5">
    <location>
        <begin position="318"/>
        <end position="355"/>
    </location>
</feature>
<dbReference type="GO" id="GO:0140359">
    <property type="term" value="F:ABC-type transporter activity"/>
    <property type="evidence" value="ECO:0007669"/>
    <property type="project" value="InterPro"/>
</dbReference>
<organism evidence="10 11">
    <name type="scientific">Staphylococcus nepalensis</name>
    <dbReference type="NCBI Taxonomy" id="214473"/>
    <lineage>
        <taxon>Bacteria</taxon>
        <taxon>Bacillati</taxon>
        <taxon>Bacillota</taxon>
        <taxon>Bacilli</taxon>
        <taxon>Bacillales</taxon>
        <taxon>Staphylococcaceae</taxon>
        <taxon>Staphylococcus</taxon>
    </lineage>
</organism>
<dbReference type="Proteomes" id="UP000664081">
    <property type="component" value="Unassembled WGS sequence"/>
</dbReference>
<reference evidence="10 11" key="1">
    <citation type="submission" date="2018-06" db="EMBL/GenBank/DDBJ databases">
        <authorList>
            <consortium name="Pathogen Informatics"/>
            <person name="Doyle S."/>
        </authorList>
    </citation>
    <scope>NUCLEOTIDE SEQUENCE [LARGE SCALE GENOMIC DNA]</scope>
    <source>
        <strain evidence="10 11">NCTC13834</strain>
    </source>
</reference>
<dbReference type="NCBIfam" id="TIGR03062">
    <property type="entry name" value="pip_yhgE_Cterm"/>
    <property type="match status" value="1"/>
</dbReference>